<dbReference type="Pfam" id="PF25954">
    <property type="entry name" value="Beta-barrel_RND_2"/>
    <property type="match status" value="1"/>
</dbReference>
<dbReference type="InterPro" id="IPR058627">
    <property type="entry name" value="MdtA-like_C"/>
</dbReference>
<feature type="domain" description="Multidrug resistance protein MdtA-like C-terminal permuted SH3" evidence="6">
    <location>
        <begin position="278"/>
        <end position="341"/>
    </location>
</feature>
<dbReference type="PROSITE" id="PS51257">
    <property type="entry name" value="PROKAR_LIPOPROTEIN"/>
    <property type="match status" value="1"/>
</dbReference>
<dbReference type="RefSeq" id="WP_126833040.1">
    <property type="nucleotide sequence ID" value="NZ_PIPT01000002.1"/>
</dbReference>
<evidence type="ECO:0000259" key="6">
    <source>
        <dbReference type="Pfam" id="PF25967"/>
    </source>
</evidence>
<evidence type="ECO:0000256" key="3">
    <source>
        <dbReference type="SAM" id="SignalP"/>
    </source>
</evidence>
<dbReference type="GO" id="GO:1990281">
    <property type="term" value="C:efflux pump complex"/>
    <property type="evidence" value="ECO:0007669"/>
    <property type="project" value="TreeGrafter"/>
</dbReference>
<dbReference type="SUPFAM" id="SSF111369">
    <property type="entry name" value="HlyD-like secretion proteins"/>
    <property type="match status" value="1"/>
</dbReference>
<feature type="coiled-coil region" evidence="2">
    <location>
        <begin position="98"/>
        <end position="149"/>
    </location>
</feature>
<dbReference type="Gene3D" id="2.40.50.100">
    <property type="match status" value="1"/>
</dbReference>
<protein>
    <submittedName>
        <fullName evidence="8">Efflux RND transporter periplasmic adaptor subunit</fullName>
    </submittedName>
</protein>
<accession>A0A432XNC5</accession>
<dbReference type="OrthoDB" id="1185083at2"/>
<dbReference type="NCBIfam" id="TIGR01730">
    <property type="entry name" value="RND_mfp"/>
    <property type="match status" value="1"/>
</dbReference>
<dbReference type="PANTHER" id="PTHR30469">
    <property type="entry name" value="MULTIDRUG RESISTANCE PROTEIN MDTA"/>
    <property type="match status" value="1"/>
</dbReference>
<dbReference type="InterPro" id="IPR058648">
    <property type="entry name" value="HH_CzcB-like"/>
</dbReference>
<evidence type="ECO:0000259" key="5">
    <source>
        <dbReference type="Pfam" id="PF25954"/>
    </source>
</evidence>
<reference evidence="9" key="1">
    <citation type="journal article" date="2018" name="Front. Microbiol.">
        <title>Genome-Based Analysis Reveals the Taxonomy and Diversity of the Family Idiomarinaceae.</title>
        <authorList>
            <person name="Liu Y."/>
            <person name="Lai Q."/>
            <person name="Shao Z."/>
        </authorList>
    </citation>
    <scope>NUCLEOTIDE SEQUENCE [LARGE SCALE GENOMIC DNA]</scope>
    <source>
        <strain evidence="9">SW15</strain>
    </source>
</reference>
<dbReference type="InterPro" id="IPR058792">
    <property type="entry name" value="Beta-barrel_RND_2"/>
</dbReference>
<dbReference type="Pfam" id="PF25893">
    <property type="entry name" value="HH_CzcB"/>
    <property type="match status" value="1"/>
</dbReference>
<dbReference type="GO" id="GO:0015562">
    <property type="term" value="F:efflux transmembrane transporter activity"/>
    <property type="evidence" value="ECO:0007669"/>
    <property type="project" value="TreeGrafter"/>
</dbReference>
<dbReference type="PANTHER" id="PTHR30469:SF20">
    <property type="entry name" value="EFFLUX RND TRANSPORTER PERIPLASMIC ADAPTOR SUBUNIT"/>
    <property type="match status" value="1"/>
</dbReference>
<dbReference type="EMBL" id="PIPT01000002">
    <property type="protein sequence ID" value="RUO50151.1"/>
    <property type="molecule type" value="Genomic_DNA"/>
</dbReference>
<dbReference type="Pfam" id="PF25967">
    <property type="entry name" value="RND-MFP_C"/>
    <property type="match status" value="1"/>
</dbReference>
<evidence type="ECO:0000313" key="8">
    <source>
        <dbReference type="EMBL" id="RUO50151.1"/>
    </source>
</evidence>
<evidence type="ECO:0000259" key="4">
    <source>
        <dbReference type="Pfam" id="PF25893"/>
    </source>
</evidence>
<dbReference type="AlphaFoldDB" id="A0A432XNC5"/>
<proteinExistence type="inferred from homology"/>
<dbReference type="InterPro" id="IPR058647">
    <property type="entry name" value="BSH_CzcB-like"/>
</dbReference>
<evidence type="ECO:0000256" key="1">
    <source>
        <dbReference type="ARBA" id="ARBA00009477"/>
    </source>
</evidence>
<feature type="signal peptide" evidence="3">
    <location>
        <begin position="1"/>
        <end position="22"/>
    </location>
</feature>
<keyword evidence="3" id="KW-0732">Signal</keyword>
<feature type="chain" id="PRO_5019251352" evidence="3">
    <location>
        <begin position="23"/>
        <end position="359"/>
    </location>
</feature>
<feature type="domain" description="CzcB-like alpha-helical hairpin" evidence="4">
    <location>
        <begin position="100"/>
        <end position="150"/>
    </location>
</feature>
<dbReference type="InterPro" id="IPR006143">
    <property type="entry name" value="RND_pump_MFP"/>
</dbReference>
<feature type="domain" description="CzcB-like barrel-sandwich hybrid" evidence="7">
    <location>
        <begin position="58"/>
        <end position="177"/>
    </location>
</feature>
<evidence type="ECO:0000259" key="7">
    <source>
        <dbReference type="Pfam" id="PF25973"/>
    </source>
</evidence>
<comment type="caution">
    <text evidence="8">The sequence shown here is derived from an EMBL/GenBank/DDBJ whole genome shotgun (WGS) entry which is preliminary data.</text>
</comment>
<dbReference type="Gene3D" id="2.40.420.20">
    <property type="match status" value="1"/>
</dbReference>
<dbReference type="Proteomes" id="UP000286678">
    <property type="component" value="Unassembled WGS sequence"/>
</dbReference>
<dbReference type="Gene3D" id="2.40.30.170">
    <property type="match status" value="1"/>
</dbReference>
<dbReference type="Gene3D" id="1.10.287.470">
    <property type="entry name" value="Helix hairpin bin"/>
    <property type="match status" value="1"/>
</dbReference>
<name>A0A432XNC5_9GAMM</name>
<evidence type="ECO:0000256" key="2">
    <source>
        <dbReference type="SAM" id="Coils"/>
    </source>
</evidence>
<organism evidence="8 9">
    <name type="scientific">Pseudidiomarina aquimaris</name>
    <dbReference type="NCBI Taxonomy" id="641841"/>
    <lineage>
        <taxon>Bacteria</taxon>
        <taxon>Pseudomonadati</taxon>
        <taxon>Pseudomonadota</taxon>
        <taxon>Gammaproteobacteria</taxon>
        <taxon>Alteromonadales</taxon>
        <taxon>Idiomarinaceae</taxon>
        <taxon>Pseudidiomarina</taxon>
    </lineage>
</organism>
<evidence type="ECO:0000313" key="9">
    <source>
        <dbReference type="Proteomes" id="UP000286678"/>
    </source>
</evidence>
<gene>
    <name evidence="8" type="ORF">CWE21_03240</name>
</gene>
<dbReference type="Pfam" id="PF25973">
    <property type="entry name" value="BSH_CzcB"/>
    <property type="match status" value="1"/>
</dbReference>
<keyword evidence="9" id="KW-1185">Reference proteome</keyword>
<sequence>MVRNLVLLFSLCTLAACSEAPAQQEREEVVQPVKLYTVGSASNERFREFPAVIEAAQVAQVAFRVAGEITQFPGQPGVQVQQGDLIAKLDPKDYQLVVDQAQARFELANAQYQRTKNLVDEGVISPQQFDEVKANLEVSRANLETAKANLNYTELRAPFAGTIAHVFVENFETVQPQRPIATLQMDEAIDISINVPEQLFARVQRRTDYQPEVRFTAQPEKVYRAQLKEWDSTADPATNTYKVVFTMPTPQDFNVLPGMSASVRVDSGAVSNKPADGVYVPTSAVFSATTETPEAEPRVWVFDPESQQVSQRQVSTGSVTGEAIEITAGLRAGEQVVVAGVHALRDGQKVRPWVKERGL</sequence>
<feature type="domain" description="CusB-like beta-barrel" evidence="5">
    <location>
        <begin position="191"/>
        <end position="267"/>
    </location>
</feature>
<keyword evidence="2" id="KW-0175">Coiled coil</keyword>
<comment type="similarity">
    <text evidence="1">Belongs to the membrane fusion protein (MFP) (TC 8.A.1) family.</text>
</comment>